<dbReference type="SUPFAM" id="SSF51197">
    <property type="entry name" value="Clavaminate synthase-like"/>
    <property type="match status" value="1"/>
</dbReference>
<dbReference type="Pfam" id="PF14226">
    <property type="entry name" value="DIOX_N"/>
    <property type="match status" value="1"/>
</dbReference>
<dbReference type="EMBL" id="RYZI01000024">
    <property type="protein sequence ID" value="RWA13564.1"/>
    <property type="molecule type" value="Genomic_DNA"/>
</dbReference>
<feature type="region of interest" description="Disordered" evidence="3">
    <location>
        <begin position="404"/>
        <end position="470"/>
    </location>
</feature>
<dbReference type="GO" id="GO:0044283">
    <property type="term" value="P:small molecule biosynthetic process"/>
    <property type="evidence" value="ECO:0007669"/>
    <property type="project" value="UniProtKB-ARBA"/>
</dbReference>
<comment type="similarity">
    <text evidence="1 2">Belongs to the iron/ascorbate-dependent oxidoreductase family.</text>
</comment>
<dbReference type="AlphaFoldDB" id="A0A439DGQ4"/>
<protein>
    <recommendedName>
        <fullName evidence="4">Fe2OG dioxygenase domain-containing protein</fullName>
    </recommendedName>
</protein>
<comment type="caution">
    <text evidence="5">The sequence shown here is derived from an EMBL/GenBank/DDBJ whole genome shotgun (WGS) entry which is preliminary data.</text>
</comment>
<dbReference type="Gene3D" id="2.60.120.330">
    <property type="entry name" value="B-lactam Antibiotic, Isopenicillin N Synthase, Chain"/>
    <property type="match status" value="1"/>
</dbReference>
<reference evidence="5 6" key="1">
    <citation type="submission" date="2018-12" db="EMBL/GenBank/DDBJ databases">
        <title>Draft genome sequence of Xylaria grammica IHI A82.</title>
        <authorList>
            <person name="Buettner E."/>
            <person name="Kellner H."/>
        </authorList>
    </citation>
    <scope>NUCLEOTIDE SEQUENCE [LARGE SCALE GENOMIC DNA]</scope>
    <source>
        <strain evidence="5 6">IHI A82</strain>
    </source>
</reference>
<dbReference type="PROSITE" id="PS51471">
    <property type="entry name" value="FE2OG_OXY"/>
    <property type="match status" value="1"/>
</dbReference>
<evidence type="ECO:0000259" key="4">
    <source>
        <dbReference type="PROSITE" id="PS51471"/>
    </source>
</evidence>
<dbReference type="GO" id="GO:0016491">
    <property type="term" value="F:oxidoreductase activity"/>
    <property type="evidence" value="ECO:0007669"/>
    <property type="project" value="UniProtKB-KW"/>
</dbReference>
<dbReference type="InterPro" id="IPR044861">
    <property type="entry name" value="IPNS-like_FE2OG_OXY"/>
</dbReference>
<evidence type="ECO:0000313" key="5">
    <source>
        <dbReference type="EMBL" id="RWA13564.1"/>
    </source>
</evidence>
<evidence type="ECO:0000256" key="3">
    <source>
        <dbReference type="SAM" id="MobiDB-lite"/>
    </source>
</evidence>
<gene>
    <name evidence="5" type="ORF">EKO27_g1561</name>
</gene>
<dbReference type="InterPro" id="IPR050231">
    <property type="entry name" value="Iron_ascorbate_oxido_reductase"/>
</dbReference>
<feature type="compositionally biased region" description="Polar residues" evidence="3">
    <location>
        <begin position="461"/>
        <end position="470"/>
    </location>
</feature>
<feature type="compositionally biased region" description="Basic and acidic residues" evidence="3">
    <location>
        <begin position="404"/>
        <end position="416"/>
    </location>
</feature>
<proteinExistence type="inferred from homology"/>
<dbReference type="STRING" id="363999.A0A439DGQ4"/>
<evidence type="ECO:0000256" key="2">
    <source>
        <dbReference type="RuleBase" id="RU003682"/>
    </source>
</evidence>
<keyword evidence="2" id="KW-0408">Iron</keyword>
<feature type="domain" description="Fe2OG dioxygenase" evidence="4">
    <location>
        <begin position="134"/>
        <end position="279"/>
    </location>
</feature>
<feature type="region of interest" description="Disordered" evidence="3">
    <location>
        <begin position="340"/>
        <end position="366"/>
    </location>
</feature>
<keyword evidence="2" id="KW-0479">Metal-binding</keyword>
<dbReference type="InterPro" id="IPR027443">
    <property type="entry name" value="IPNS-like_sf"/>
</dbReference>
<name>A0A439DGQ4_9PEZI</name>
<dbReference type="InterPro" id="IPR005123">
    <property type="entry name" value="Oxoglu/Fe-dep_dioxygenase_dom"/>
</dbReference>
<dbReference type="PANTHER" id="PTHR47990">
    <property type="entry name" value="2-OXOGLUTARATE (2OG) AND FE(II)-DEPENDENT OXYGENASE SUPERFAMILY PROTEIN-RELATED"/>
    <property type="match status" value="1"/>
</dbReference>
<feature type="compositionally biased region" description="Basic and acidic residues" evidence="3">
    <location>
        <begin position="442"/>
        <end position="457"/>
    </location>
</feature>
<evidence type="ECO:0000256" key="1">
    <source>
        <dbReference type="ARBA" id="ARBA00008056"/>
    </source>
</evidence>
<keyword evidence="2" id="KW-0560">Oxidoreductase</keyword>
<dbReference type="Pfam" id="PF03171">
    <property type="entry name" value="2OG-FeII_Oxy"/>
    <property type="match status" value="1"/>
</dbReference>
<dbReference type="InterPro" id="IPR026992">
    <property type="entry name" value="DIOX_N"/>
</dbReference>
<dbReference type="Proteomes" id="UP000286045">
    <property type="component" value="Unassembled WGS sequence"/>
</dbReference>
<sequence length="470" mass="51736">MAKAASIPIIDISDDQGDHARIAKELVDAAAEHGFVYIRNTGRDISPAQIQQAFNISRTLFRSPLEEKQRCKIERNNQGWSGMHTETLDPKTQRVGDFKEGFNFGAFTNGKATQPIPKSIEPHEADLATFRALCHQLCRKLLLLFGIGLGVEPPGFFTEAHSPDKASGSILRFLYYPPPGATPSAQEADGQAGLEILTQTNGWAAVPVCPSGTEEDPSPPILVNIGDLLSYWTNGLLRSTVHRVTFTGSGTGKSTNAARSVDGESTTDPRYSIVFFCHPTNDTPLTAVPSERVHSFQSGLATANVGNPYAERKVLTAEEHLKMRLQATYLRISRAAKTGVAETNEVDGEESGPKKTKAPSGLNRAARRRIKLIEKQRDLIKQKKGISEGSGERDDEVQKELDKWTELMDGRTSVRMEKKRIRKAKEQARPRTKRGKVLTGRALKEREKQVKKNEKKIVQSGGISATNNQS</sequence>
<keyword evidence="6" id="KW-1185">Reference proteome</keyword>
<accession>A0A439DGQ4</accession>
<evidence type="ECO:0000313" key="6">
    <source>
        <dbReference type="Proteomes" id="UP000286045"/>
    </source>
</evidence>
<dbReference type="GO" id="GO:0046872">
    <property type="term" value="F:metal ion binding"/>
    <property type="evidence" value="ECO:0007669"/>
    <property type="project" value="UniProtKB-KW"/>
</dbReference>
<organism evidence="5 6">
    <name type="scientific">Xylaria grammica</name>
    <dbReference type="NCBI Taxonomy" id="363999"/>
    <lineage>
        <taxon>Eukaryota</taxon>
        <taxon>Fungi</taxon>
        <taxon>Dikarya</taxon>
        <taxon>Ascomycota</taxon>
        <taxon>Pezizomycotina</taxon>
        <taxon>Sordariomycetes</taxon>
        <taxon>Xylariomycetidae</taxon>
        <taxon>Xylariales</taxon>
        <taxon>Xylariaceae</taxon>
        <taxon>Xylaria</taxon>
    </lineage>
</organism>